<dbReference type="InterPro" id="IPR045169">
    <property type="entry name" value="NO2/SO3_Rdtase_4Fe4S_prot"/>
</dbReference>
<dbReference type="InterPro" id="IPR001094">
    <property type="entry name" value="Flavdoxin-like"/>
</dbReference>
<feature type="domain" description="Flavodoxin-like" evidence="21">
    <location>
        <begin position="704"/>
        <end position="853"/>
    </location>
</feature>
<evidence type="ECO:0000256" key="4">
    <source>
        <dbReference type="ARBA" id="ARBA00004774"/>
    </source>
</evidence>
<evidence type="ECO:0000256" key="3">
    <source>
        <dbReference type="ARBA" id="ARBA00004496"/>
    </source>
</evidence>
<keyword evidence="8" id="KW-0963">Cytoplasm</keyword>
<dbReference type="SUPFAM" id="SSF52218">
    <property type="entry name" value="Flavoproteins"/>
    <property type="match status" value="1"/>
</dbReference>
<proteinExistence type="inferred from homology"/>
<evidence type="ECO:0000256" key="20">
    <source>
        <dbReference type="ARBA" id="ARBA00067595"/>
    </source>
</evidence>
<comment type="pathway">
    <text evidence="4">Sulfur metabolism; hydrogen sulfide biosynthesis; hydrogen sulfide from sulfite (NADPH route): step 1/1.</text>
</comment>
<dbReference type="SUPFAM" id="SSF52922">
    <property type="entry name" value="TK C-terminal domain-like"/>
    <property type="match status" value="1"/>
</dbReference>
<sequence length="1445" mass="158968">MSTAEVRTAEEACARIAFLCSDLLISVQPSLSTESAFSPALCQLSSTSATEIVRVRQNADPLLSAVEPANEGRSVAVTATSSVLLPAITHLYSLASHPIVLHVALDSTAGIPDYASITAIRNSGWSFLHSESLQEAQDLALTAHALARSSGKGVIHFFNPSALASDKPIPVEDQELALSLLSPLDQPVDESDEIPATPSTSILDHVTRIWSTLASVTSRQYKPFEYSGPPEAENCLFVFGSDTGLLAEAIDEARPSEVYANAAIVTPRLYRPWLGACLLEAIPKSVKKIAVLEQIHRKTTKWGPLLIDVLSSAKSGLGGVQAVVGHQLGQITSQTVAQALRGVIQNMTLEKPVQNLQVGTITTDHSFDSPSQLQAPALETAYTKILTQLFESRAYVANALSSKNAGVSTTISASPEFGFGSLLARKEQHGRFTAEVKDAAASLNTEEAKQSIVNWAAVSKDVARVGPAAEAVVASLGADGSPIATELLKRQNFLRRESLWLVGSDAWAYDLGNSGVHHVLASGQNINMLIIDSTPYSEKAAADAARRKKDIGLYAMNFGNAYVASVAVYGSYTQVLQAMLEADRFEGPSVVLAYLPYFGEMDSPLTVLQETKKAVDVGYWPLYRWNPRNEESGQPNFALDSERIKKELKQFLERDNRLTQLMNKNPVFSASLSQDYGTEVRNKQKRKAKDAYNELLEGLFGAPLTILFASDNGNAQLVAKRLGNRGRARGLKTMVLAMEDYPVEDLPAEENIVLVTSTAGQGEFPQNGKPFWDAIKDSTDQDLATVNYSVFGLGDSHYWPRKEDKMYYNKPAKDIDRVLSNFGAKKLAQVGLGDDQDPDGYQTGYQEWEPKIWTALGVDKVEGLPEEPPPITNEDIKKASNFLRGTIKEGLIDTTTGAISASDQQLTKFHGTYMQDDRDVRDERKFQGLEPAYSFMIRCRLPGGVCTPKQWVQMDEIASQLGNETMKLTTRQTFQFHGVVKGKLKPAMQAINRALMTTIAACGDVNRNVMCSPFPSQSGYHHEVLECSKKISNHLLPSTTAYHEIWLTDNNEDGKKTQVAGDAVQDFEPLYGPTYLPRKFKITIATPPHNDTDVYAHDIGLIAIKGAGGTLEGFNLLAGGGMGATHNNKKTYPQVGRTLGFVPVDQVHIACEKVMVVQRDFGDRENRKHARLKYTIDDLGVDAFRSKVEELWGCKFAPERPFKFESNIDIFGWQKDENRMSHFTLFIENGRVEDTASFQMKTGLREIAKVHKGEFRLTGNQHLILSNVADEDLPQMKELLAKYKLDNVKFSGLRLSSSACVAFPTCGLAMAESERYLPVLISKLEDCLEENGLSQDSIVMRMTGCPNGCARPWLAEVAFVGKAFGAYNMYLGGGYHGQRLNKLYRSSIKEDEILAIMKPLLKRYALEKEEEEHFGDFCIRVGVIKATREGRDFHDDVAEEGEEDE</sequence>
<dbReference type="InterPro" id="IPR006067">
    <property type="entry name" value="NO2/SO3_Rdtase_4Fe4S_dom"/>
</dbReference>
<keyword evidence="16" id="KW-0198">Cysteine biosynthesis</keyword>
<evidence type="ECO:0000256" key="2">
    <source>
        <dbReference type="ARBA" id="ARBA00001966"/>
    </source>
</evidence>
<dbReference type="GO" id="GO:0046872">
    <property type="term" value="F:metal ion binding"/>
    <property type="evidence" value="ECO:0007669"/>
    <property type="project" value="UniProtKB-KW"/>
</dbReference>
<comment type="catalytic activity">
    <reaction evidence="17">
        <text>hydrogen sulfide + 3 NADP(+) + 3 H2O = sulfite + 3 NADPH + 4 H(+)</text>
        <dbReference type="Rhea" id="RHEA:13801"/>
        <dbReference type="ChEBI" id="CHEBI:15377"/>
        <dbReference type="ChEBI" id="CHEBI:15378"/>
        <dbReference type="ChEBI" id="CHEBI:17359"/>
        <dbReference type="ChEBI" id="CHEBI:29919"/>
        <dbReference type="ChEBI" id="CHEBI:57783"/>
        <dbReference type="ChEBI" id="CHEBI:58349"/>
        <dbReference type="EC" id="1.8.1.2"/>
    </reaction>
</comment>
<evidence type="ECO:0000256" key="18">
    <source>
        <dbReference type="ARBA" id="ARBA00057613"/>
    </source>
</evidence>
<dbReference type="SUPFAM" id="SSF52518">
    <property type="entry name" value="Thiamin diphosphate-binding fold (THDP-binding)"/>
    <property type="match status" value="2"/>
</dbReference>
<evidence type="ECO:0000256" key="7">
    <source>
        <dbReference type="ARBA" id="ARBA00022485"/>
    </source>
</evidence>
<dbReference type="PANTHER" id="PTHR11493:SF47">
    <property type="entry name" value="SULFITE REDUCTASE [NADPH] SUBUNIT BETA"/>
    <property type="match status" value="1"/>
</dbReference>
<dbReference type="InterPro" id="IPR008254">
    <property type="entry name" value="Flavodoxin/NO_synth"/>
</dbReference>
<dbReference type="GO" id="GO:0010181">
    <property type="term" value="F:FMN binding"/>
    <property type="evidence" value="ECO:0007669"/>
    <property type="project" value="InterPro"/>
</dbReference>
<evidence type="ECO:0000256" key="15">
    <source>
        <dbReference type="ARBA" id="ARBA00023014"/>
    </source>
</evidence>
<evidence type="ECO:0000256" key="17">
    <source>
        <dbReference type="ARBA" id="ARBA00052219"/>
    </source>
</evidence>
<dbReference type="Pfam" id="PF01077">
    <property type="entry name" value="NIR_SIR"/>
    <property type="match status" value="1"/>
</dbReference>
<dbReference type="Gene3D" id="3.30.413.10">
    <property type="entry name" value="Sulfite Reductase Hemoprotein, domain 1"/>
    <property type="match status" value="2"/>
</dbReference>
<keyword evidence="12" id="KW-0521">NADP</keyword>
<evidence type="ECO:0000256" key="10">
    <source>
        <dbReference type="ARBA" id="ARBA00022617"/>
    </source>
</evidence>
<keyword evidence="13" id="KW-0560">Oxidoreductase</keyword>
<gene>
    <name evidence="22" type="ORF">MKZ38_008696</name>
</gene>
<dbReference type="InterPro" id="IPR005117">
    <property type="entry name" value="NiRdtase/SiRdtase_haem-b_fer"/>
</dbReference>
<dbReference type="PROSITE" id="PS50902">
    <property type="entry name" value="FLAVODOXIN_LIKE"/>
    <property type="match status" value="1"/>
</dbReference>
<dbReference type="HAMAP" id="MF_01540">
    <property type="entry name" value="CysI"/>
    <property type="match status" value="1"/>
</dbReference>
<evidence type="ECO:0000256" key="19">
    <source>
        <dbReference type="ARBA" id="ARBA00063391"/>
    </source>
</evidence>
<dbReference type="CDD" id="cd07034">
    <property type="entry name" value="TPP_PYR_PFOR_IOR-alpha_like"/>
    <property type="match status" value="1"/>
</dbReference>
<evidence type="ECO:0000256" key="8">
    <source>
        <dbReference type="ARBA" id="ARBA00022490"/>
    </source>
</evidence>
<name>A0AAD5WNH3_9PEZI</name>
<comment type="subcellular location">
    <subcellularLocation>
        <location evidence="3">Cytoplasm</location>
    </subcellularLocation>
</comment>
<dbReference type="Gene3D" id="3.40.50.970">
    <property type="match status" value="2"/>
</dbReference>
<dbReference type="FunFam" id="3.40.50.970:FF:000051">
    <property type="entry name" value="Sulfite reductase beta subunit"/>
    <property type="match status" value="1"/>
</dbReference>
<evidence type="ECO:0000256" key="9">
    <source>
        <dbReference type="ARBA" id="ARBA00022605"/>
    </source>
</evidence>
<dbReference type="GO" id="GO:0004783">
    <property type="term" value="F:sulfite reductase (NADPH) activity"/>
    <property type="evidence" value="ECO:0007669"/>
    <property type="project" value="UniProtKB-EC"/>
</dbReference>
<dbReference type="InterPro" id="IPR045854">
    <property type="entry name" value="NO2/SO3_Rdtase_4Fe4S_sf"/>
</dbReference>
<dbReference type="PRINTS" id="PR00397">
    <property type="entry name" value="SIROHAEM"/>
</dbReference>
<comment type="cofactor">
    <cofactor evidence="1">
        <name>siroheme</name>
        <dbReference type="ChEBI" id="CHEBI:60052"/>
    </cofactor>
</comment>
<dbReference type="GO" id="GO:0050661">
    <property type="term" value="F:NADP binding"/>
    <property type="evidence" value="ECO:0007669"/>
    <property type="project" value="InterPro"/>
</dbReference>
<dbReference type="InterPro" id="IPR009014">
    <property type="entry name" value="Transketo_C/PFOR_II"/>
</dbReference>
<comment type="function">
    <text evidence="18">Catalyzes the reduction of sulfite to sulfide, one of several activities required for the biosynthesis of L-cysteine from sulfate.</text>
</comment>
<keyword evidence="23" id="KW-1185">Reference proteome</keyword>
<dbReference type="GO" id="GO:0005737">
    <property type="term" value="C:cytoplasm"/>
    <property type="evidence" value="ECO:0007669"/>
    <property type="project" value="UniProtKB-SubCell"/>
</dbReference>
<evidence type="ECO:0000256" key="11">
    <source>
        <dbReference type="ARBA" id="ARBA00022723"/>
    </source>
</evidence>
<dbReference type="InterPro" id="IPR006066">
    <property type="entry name" value="NO2/SO3_Rdtase_FeS/sirohaem_BS"/>
</dbReference>
<dbReference type="FunFam" id="3.40.50.920:FF:000007">
    <property type="entry name" value="Pyruvate:ferredoxin (Flavodoxin) oxidoreductase"/>
    <property type="match status" value="1"/>
</dbReference>
<evidence type="ECO:0000313" key="22">
    <source>
        <dbReference type="EMBL" id="KAJ2893416.1"/>
    </source>
</evidence>
<dbReference type="GO" id="GO:0050311">
    <property type="term" value="F:sulfite reductase (ferredoxin) activity"/>
    <property type="evidence" value="ECO:0007669"/>
    <property type="project" value="TreeGrafter"/>
</dbReference>
<dbReference type="Gene3D" id="3.40.50.360">
    <property type="match status" value="1"/>
</dbReference>
<protein>
    <recommendedName>
        <fullName evidence="20">Sulfite reductase [NADPH] subunit beta</fullName>
        <ecNumber evidence="6">1.8.1.2</ecNumber>
    </recommendedName>
</protein>
<dbReference type="PROSITE" id="PS00365">
    <property type="entry name" value="NIR_SIR"/>
    <property type="match status" value="1"/>
</dbReference>
<dbReference type="Gene3D" id="3.90.480.20">
    <property type="match status" value="1"/>
</dbReference>
<keyword evidence="9" id="KW-0028">Amino-acid biosynthesis</keyword>
<evidence type="ECO:0000313" key="23">
    <source>
        <dbReference type="Proteomes" id="UP001201980"/>
    </source>
</evidence>
<dbReference type="GO" id="GO:0009337">
    <property type="term" value="C:sulfite reductase complex (NADPH)"/>
    <property type="evidence" value="ECO:0007669"/>
    <property type="project" value="InterPro"/>
</dbReference>
<evidence type="ECO:0000256" key="5">
    <source>
        <dbReference type="ARBA" id="ARBA00010429"/>
    </source>
</evidence>
<dbReference type="SUPFAM" id="SSF56014">
    <property type="entry name" value="Nitrite and sulphite reductase 4Fe-4S domain-like"/>
    <property type="match status" value="2"/>
</dbReference>
<dbReference type="FunFam" id="3.40.50.360:FF:000016">
    <property type="entry name" value="Sulfite reductase subunit beta"/>
    <property type="match status" value="1"/>
</dbReference>
<accession>A0AAD5WNH3</accession>
<comment type="similarity">
    <text evidence="5">Belongs to the nitrite and sulfite reductase 4Fe-4S domain family.</text>
</comment>
<keyword evidence="7" id="KW-0004">4Fe-4S</keyword>
<dbReference type="Pfam" id="PF03460">
    <property type="entry name" value="NIR_SIR_ferr"/>
    <property type="match status" value="2"/>
</dbReference>
<dbReference type="FunFam" id="3.30.413.10:FF:000004">
    <property type="entry name" value="Sulfite reductase [NADPH] hemoprotein beta-component"/>
    <property type="match status" value="1"/>
</dbReference>
<dbReference type="EC" id="1.8.1.2" evidence="6"/>
<dbReference type="Pfam" id="PF00258">
    <property type="entry name" value="Flavodoxin_1"/>
    <property type="match status" value="1"/>
</dbReference>
<dbReference type="Gene3D" id="3.40.50.920">
    <property type="match status" value="1"/>
</dbReference>
<evidence type="ECO:0000256" key="1">
    <source>
        <dbReference type="ARBA" id="ARBA00001929"/>
    </source>
</evidence>
<evidence type="ECO:0000256" key="12">
    <source>
        <dbReference type="ARBA" id="ARBA00022857"/>
    </source>
</evidence>
<comment type="cofactor">
    <cofactor evidence="2">
        <name>[4Fe-4S] cluster</name>
        <dbReference type="ChEBI" id="CHEBI:49883"/>
    </cofactor>
</comment>
<keyword evidence="10" id="KW-0349">Heme</keyword>
<dbReference type="InterPro" id="IPR029061">
    <property type="entry name" value="THDP-binding"/>
</dbReference>
<dbReference type="GO" id="GO:0019344">
    <property type="term" value="P:cysteine biosynthetic process"/>
    <property type="evidence" value="ECO:0007669"/>
    <property type="project" value="UniProtKB-KW"/>
</dbReference>
<dbReference type="NCBIfam" id="NF010029">
    <property type="entry name" value="PRK13504.1"/>
    <property type="match status" value="1"/>
</dbReference>
<evidence type="ECO:0000256" key="14">
    <source>
        <dbReference type="ARBA" id="ARBA00023004"/>
    </source>
</evidence>
<dbReference type="InterPro" id="IPR036136">
    <property type="entry name" value="Nit/Sulf_reduc_fer-like_dom_sf"/>
</dbReference>
<evidence type="ECO:0000256" key="6">
    <source>
        <dbReference type="ARBA" id="ARBA00012604"/>
    </source>
</evidence>
<dbReference type="Proteomes" id="UP001201980">
    <property type="component" value="Unassembled WGS sequence"/>
</dbReference>
<evidence type="ECO:0000256" key="16">
    <source>
        <dbReference type="ARBA" id="ARBA00023192"/>
    </source>
</evidence>
<dbReference type="FunFam" id="3.90.480.20:FF:000012">
    <property type="entry name" value="Sulfite reductase beta subunit"/>
    <property type="match status" value="1"/>
</dbReference>
<dbReference type="GO" id="GO:0020037">
    <property type="term" value="F:heme binding"/>
    <property type="evidence" value="ECO:0007669"/>
    <property type="project" value="InterPro"/>
</dbReference>
<evidence type="ECO:0000259" key="21">
    <source>
        <dbReference type="PROSITE" id="PS50902"/>
    </source>
</evidence>
<comment type="caution">
    <text evidence="22">The sequence shown here is derived from an EMBL/GenBank/DDBJ whole genome shotgun (WGS) entry which is preliminary data.</text>
</comment>
<evidence type="ECO:0000256" key="13">
    <source>
        <dbReference type="ARBA" id="ARBA00023002"/>
    </source>
</evidence>
<dbReference type="InterPro" id="IPR029039">
    <property type="entry name" value="Flavoprotein-like_sf"/>
</dbReference>
<dbReference type="SUPFAM" id="SSF55124">
    <property type="entry name" value="Nitrite/Sulfite reductase N-terminal domain-like"/>
    <property type="match status" value="2"/>
</dbReference>
<dbReference type="PANTHER" id="PTHR11493">
    <property type="entry name" value="SULFITE REDUCTASE [NADPH] SUBUNIT BETA-RELATED"/>
    <property type="match status" value="1"/>
</dbReference>
<organism evidence="22 23">
    <name type="scientific">Zalerion maritima</name>
    <dbReference type="NCBI Taxonomy" id="339359"/>
    <lineage>
        <taxon>Eukaryota</taxon>
        <taxon>Fungi</taxon>
        <taxon>Dikarya</taxon>
        <taxon>Ascomycota</taxon>
        <taxon>Pezizomycotina</taxon>
        <taxon>Sordariomycetes</taxon>
        <taxon>Lulworthiomycetidae</taxon>
        <taxon>Lulworthiales</taxon>
        <taxon>Lulworthiaceae</taxon>
        <taxon>Zalerion</taxon>
    </lineage>
</organism>
<keyword evidence="11" id="KW-0479">Metal-binding</keyword>
<dbReference type="GO" id="GO:0000103">
    <property type="term" value="P:sulfate assimilation"/>
    <property type="evidence" value="ECO:0007669"/>
    <property type="project" value="TreeGrafter"/>
</dbReference>
<keyword evidence="14" id="KW-0408">Iron</keyword>
<keyword evidence="15" id="KW-0411">Iron-sulfur</keyword>
<dbReference type="InterPro" id="IPR011786">
    <property type="entry name" value="CysI"/>
</dbReference>
<dbReference type="FunFam" id="3.30.413.10:FF:000003">
    <property type="entry name" value="Sulfite reductase [NADPH] hemoprotein beta-component"/>
    <property type="match status" value="1"/>
</dbReference>
<dbReference type="InterPro" id="IPR002880">
    <property type="entry name" value="Pyrv_Fd/Flavodoxin_OxRdtase_N"/>
</dbReference>
<dbReference type="EMBL" id="JAKWBI020000608">
    <property type="protein sequence ID" value="KAJ2893416.1"/>
    <property type="molecule type" value="Genomic_DNA"/>
</dbReference>
<dbReference type="GO" id="GO:0051539">
    <property type="term" value="F:4 iron, 4 sulfur cluster binding"/>
    <property type="evidence" value="ECO:0007669"/>
    <property type="project" value="UniProtKB-KW"/>
</dbReference>
<dbReference type="PRINTS" id="PR00369">
    <property type="entry name" value="FLAVODOXIN"/>
</dbReference>
<dbReference type="Pfam" id="PF01855">
    <property type="entry name" value="POR_N"/>
    <property type="match status" value="1"/>
</dbReference>
<comment type="subunit">
    <text evidence="19">Alpha(2)-beta(2). The alpha component is a flavoprotein, the beta component is a hemoprotein.</text>
</comment>
<reference evidence="22" key="1">
    <citation type="submission" date="2022-07" db="EMBL/GenBank/DDBJ databases">
        <title>Draft genome sequence of Zalerion maritima ATCC 34329, a (micro)plastics degrading marine fungus.</title>
        <authorList>
            <person name="Paco A."/>
            <person name="Goncalves M.F.M."/>
            <person name="Rocha-Santos T.A.P."/>
            <person name="Alves A."/>
        </authorList>
    </citation>
    <scope>NUCLEOTIDE SEQUENCE</scope>
    <source>
        <strain evidence="22">ATCC 34329</strain>
    </source>
</reference>